<evidence type="ECO:0000313" key="2">
    <source>
        <dbReference type="EMBL" id="PVD19884.1"/>
    </source>
</evidence>
<name>A0A2T7NFD9_POMCA</name>
<protein>
    <submittedName>
        <fullName evidence="2">Uncharacterized protein</fullName>
    </submittedName>
</protein>
<dbReference type="Pfam" id="PF21534">
    <property type="entry name" value="Rost"/>
    <property type="match status" value="1"/>
</dbReference>
<comment type="caution">
    <text evidence="2">The sequence shown here is derived from an EMBL/GenBank/DDBJ whole genome shotgun (WGS) entry which is preliminary data.</text>
</comment>
<keyword evidence="1" id="KW-0812">Transmembrane</keyword>
<dbReference type="PANTHER" id="PTHR12242:SF1">
    <property type="entry name" value="MYND-TYPE DOMAIN-CONTAINING PROTEIN"/>
    <property type="match status" value="1"/>
</dbReference>
<accession>A0A2T7NFD9</accession>
<organism evidence="2 3">
    <name type="scientific">Pomacea canaliculata</name>
    <name type="common">Golden apple snail</name>
    <dbReference type="NCBI Taxonomy" id="400727"/>
    <lineage>
        <taxon>Eukaryota</taxon>
        <taxon>Metazoa</taxon>
        <taxon>Spiralia</taxon>
        <taxon>Lophotrochozoa</taxon>
        <taxon>Mollusca</taxon>
        <taxon>Gastropoda</taxon>
        <taxon>Caenogastropoda</taxon>
        <taxon>Architaenioglossa</taxon>
        <taxon>Ampullarioidea</taxon>
        <taxon>Ampullariidae</taxon>
        <taxon>Pomacea</taxon>
    </lineage>
</organism>
<evidence type="ECO:0000313" key="3">
    <source>
        <dbReference type="Proteomes" id="UP000245119"/>
    </source>
</evidence>
<evidence type="ECO:0000256" key="1">
    <source>
        <dbReference type="SAM" id="Phobius"/>
    </source>
</evidence>
<reference evidence="2 3" key="1">
    <citation type="submission" date="2018-04" db="EMBL/GenBank/DDBJ databases">
        <title>The genome of golden apple snail Pomacea canaliculata provides insight into stress tolerance and invasive adaptation.</title>
        <authorList>
            <person name="Liu C."/>
            <person name="Liu B."/>
            <person name="Ren Y."/>
            <person name="Zhang Y."/>
            <person name="Wang H."/>
            <person name="Li S."/>
            <person name="Jiang F."/>
            <person name="Yin L."/>
            <person name="Zhang G."/>
            <person name="Qian W."/>
            <person name="Fan W."/>
        </authorList>
    </citation>
    <scope>NUCLEOTIDE SEQUENCE [LARGE SCALE GENOMIC DNA]</scope>
    <source>
        <strain evidence="2">SZHN2017</strain>
        <tissue evidence="2">Muscle</tissue>
    </source>
</reference>
<feature type="transmembrane region" description="Helical" evidence="1">
    <location>
        <begin position="159"/>
        <end position="184"/>
    </location>
</feature>
<dbReference type="STRING" id="400727.A0A2T7NFD9"/>
<dbReference type="EMBL" id="PZQS01000013">
    <property type="protein sequence ID" value="PVD19884.1"/>
    <property type="molecule type" value="Genomic_DNA"/>
</dbReference>
<gene>
    <name evidence="2" type="ORF">C0Q70_20377</name>
</gene>
<feature type="transmembrane region" description="Helical" evidence="1">
    <location>
        <begin position="117"/>
        <end position="137"/>
    </location>
</feature>
<dbReference type="OrthoDB" id="419711at2759"/>
<feature type="transmembrane region" description="Helical" evidence="1">
    <location>
        <begin position="60"/>
        <end position="81"/>
    </location>
</feature>
<keyword evidence="1" id="KW-0472">Membrane</keyword>
<feature type="transmembrane region" description="Helical" evidence="1">
    <location>
        <begin position="15"/>
        <end position="39"/>
    </location>
</feature>
<keyword evidence="3" id="KW-1185">Reference proteome</keyword>
<dbReference type="PANTHER" id="PTHR12242">
    <property type="entry name" value="OS02G0130600 PROTEIN-RELATED"/>
    <property type="match status" value="1"/>
</dbReference>
<dbReference type="InterPro" id="IPR049352">
    <property type="entry name" value="Rost"/>
</dbReference>
<keyword evidence="1" id="KW-1133">Transmembrane helix</keyword>
<dbReference type="Proteomes" id="UP000245119">
    <property type="component" value="Linkage Group LG13"/>
</dbReference>
<sequence length="252" mass="28652">MGLVSGFLSVYGVKIFIWLTYWSFFTLTARFIVTAVNAWRYIVFTRRSPDMPVLYKIQWLLQNMSNCSAVIVAGLYWIVLYSGQPDTFISINSHALNSVLVIVDVMVSRAPVRVQHLVYTFLFMLVFTIFTVVYWAAGGTNHKGQHYIYSTLDYTHKPWLAVAMIAGVLLIAVPLVQIIVYGFFRLRICIEGLSSSFAARTTQKSCNGENRCGPGHTVGGLDLRCSNAMHNKDREAGARRWLLLRRHTWRQG</sequence>
<dbReference type="GO" id="GO:0016020">
    <property type="term" value="C:membrane"/>
    <property type="evidence" value="ECO:0007669"/>
    <property type="project" value="TreeGrafter"/>
</dbReference>
<dbReference type="AlphaFoldDB" id="A0A2T7NFD9"/>
<proteinExistence type="predicted"/>